<evidence type="ECO:0008006" key="4">
    <source>
        <dbReference type="Google" id="ProtNLM"/>
    </source>
</evidence>
<feature type="signal peptide" evidence="1">
    <location>
        <begin position="1"/>
        <end position="23"/>
    </location>
</feature>
<keyword evidence="3" id="KW-1185">Reference proteome</keyword>
<comment type="caution">
    <text evidence="2">The sequence shown here is derived from an EMBL/GenBank/DDBJ whole genome shotgun (WGS) entry which is preliminary data.</text>
</comment>
<gene>
    <name evidence="2" type="ORF">J2S76_003649</name>
</gene>
<accession>A0ABU0DLC9</accession>
<proteinExistence type="predicted"/>
<reference evidence="2 3" key="1">
    <citation type="submission" date="2023-07" db="EMBL/GenBank/DDBJ databases">
        <title>Genomic Encyclopedia of Type Strains, Phase IV (KMG-IV): sequencing the most valuable type-strain genomes for metagenomic binning, comparative biology and taxonomic classification.</title>
        <authorList>
            <person name="Goeker M."/>
        </authorList>
    </citation>
    <scope>NUCLEOTIDE SEQUENCE [LARGE SCALE GENOMIC DNA]</scope>
    <source>
        <strain evidence="2 3">DSM 1277</strain>
    </source>
</reference>
<feature type="non-terminal residue" evidence="2">
    <location>
        <position position="100"/>
    </location>
</feature>
<keyword evidence="1" id="KW-0732">Signal</keyword>
<dbReference type="Proteomes" id="UP001238467">
    <property type="component" value="Unassembled WGS sequence"/>
</dbReference>
<sequence>MLPSKSRGRLLLAASAMALIAFAAPVRADEAAAKKWIDSEFQPSTLSKDEQMREMEWFIKAAEPFKGMEINVVSETITTHEYEAKVLAKAFSEITGIKLT</sequence>
<protein>
    <recommendedName>
        <fullName evidence="4">Carbohydrate ABC transporter substrate-binding protein</fullName>
    </recommendedName>
</protein>
<evidence type="ECO:0000313" key="2">
    <source>
        <dbReference type="EMBL" id="MDQ0349205.1"/>
    </source>
</evidence>
<name>A0ABU0DLC9_9HYPH</name>
<evidence type="ECO:0000256" key="1">
    <source>
        <dbReference type="SAM" id="SignalP"/>
    </source>
</evidence>
<feature type="chain" id="PRO_5047178627" description="Carbohydrate ABC transporter substrate-binding protein" evidence="1">
    <location>
        <begin position="24"/>
        <end position="100"/>
    </location>
</feature>
<organism evidence="2 3">
    <name type="scientific">Ancylobacter vacuolatus</name>
    <dbReference type="NCBI Taxonomy" id="223389"/>
    <lineage>
        <taxon>Bacteria</taxon>
        <taxon>Pseudomonadati</taxon>
        <taxon>Pseudomonadota</taxon>
        <taxon>Alphaproteobacteria</taxon>
        <taxon>Hyphomicrobiales</taxon>
        <taxon>Xanthobacteraceae</taxon>
        <taxon>Ancylobacter</taxon>
    </lineage>
</organism>
<dbReference type="EMBL" id="JAUSUH010000009">
    <property type="protein sequence ID" value="MDQ0349205.1"/>
    <property type="molecule type" value="Genomic_DNA"/>
</dbReference>
<evidence type="ECO:0000313" key="3">
    <source>
        <dbReference type="Proteomes" id="UP001238467"/>
    </source>
</evidence>